<dbReference type="EMBL" id="QGML01000153">
    <property type="protein sequence ID" value="TVY93313.1"/>
    <property type="molecule type" value="Genomic_DNA"/>
</dbReference>
<dbReference type="PANTHER" id="PTHR43827:SF13">
    <property type="entry name" value="ALDO_KETO REDUCTASE FAMILY PROTEIN"/>
    <property type="match status" value="1"/>
</dbReference>
<dbReference type="InterPro" id="IPR036812">
    <property type="entry name" value="NAD(P)_OxRdtase_dom_sf"/>
</dbReference>
<dbReference type="PANTHER" id="PTHR43827">
    <property type="entry name" value="2,5-DIKETO-D-GLUCONIC ACID REDUCTASE"/>
    <property type="match status" value="1"/>
</dbReference>
<gene>
    <name evidence="3" type="ORF">LAWI1_G001185</name>
</gene>
<dbReference type="SUPFAM" id="SSF51430">
    <property type="entry name" value="NAD(P)-linked oxidoreductase"/>
    <property type="match status" value="1"/>
</dbReference>
<dbReference type="InterPro" id="IPR023210">
    <property type="entry name" value="NADP_OxRdtase_dom"/>
</dbReference>
<dbReference type="AlphaFoldDB" id="A0A559MK31"/>
<reference evidence="3 4" key="1">
    <citation type="submission" date="2018-05" db="EMBL/GenBank/DDBJ databases">
        <title>Genome sequencing and assembly of the regulated plant pathogen Lachnellula willkommii and related sister species for the development of diagnostic species identification markers.</title>
        <authorList>
            <person name="Giroux E."/>
            <person name="Bilodeau G."/>
        </authorList>
    </citation>
    <scope>NUCLEOTIDE SEQUENCE [LARGE SCALE GENOMIC DNA]</scope>
    <source>
        <strain evidence="3 4">CBS 172.35</strain>
    </source>
</reference>
<accession>A0A559MK31</accession>
<organism evidence="3 4">
    <name type="scientific">Lachnellula willkommii</name>
    <dbReference type="NCBI Taxonomy" id="215461"/>
    <lineage>
        <taxon>Eukaryota</taxon>
        <taxon>Fungi</taxon>
        <taxon>Dikarya</taxon>
        <taxon>Ascomycota</taxon>
        <taxon>Pezizomycotina</taxon>
        <taxon>Leotiomycetes</taxon>
        <taxon>Helotiales</taxon>
        <taxon>Lachnaceae</taxon>
        <taxon>Lachnellula</taxon>
    </lineage>
</organism>
<dbReference type="CDD" id="cd19071">
    <property type="entry name" value="AKR_AKR1-5-like"/>
    <property type="match status" value="1"/>
</dbReference>
<dbReference type="Gene3D" id="3.20.20.100">
    <property type="entry name" value="NADP-dependent oxidoreductase domain"/>
    <property type="match status" value="2"/>
</dbReference>
<dbReference type="Pfam" id="PF00248">
    <property type="entry name" value="Aldo_ket_red"/>
    <property type="match status" value="2"/>
</dbReference>
<evidence type="ECO:0000313" key="3">
    <source>
        <dbReference type="EMBL" id="TVY93313.1"/>
    </source>
</evidence>
<feature type="domain" description="NADP-dependent oxidoreductase" evidence="2">
    <location>
        <begin position="105"/>
        <end position="205"/>
    </location>
</feature>
<evidence type="ECO:0000313" key="4">
    <source>
        <dbReference type="Proteomes" id="UP000315522"/>
    </source>
</evidence>
<name>A0A559MK31_9HELO</name>
<evidence type="ECO:0000259" key="2">
    <source>
        <dbReference type="Pfam" id="PF00248"/>
    </source>
</evidence>
<proteinExistence type="predicted"/>
<feature type="domain" description="NADP-dependent oxidoreductase" evidence="2">
    <location>
        <begin position="13"/>
        <end position="77"/>
    </location>
</feature>
<dbReference type="InterPro" id="IPR018170">
    <property type="entry name" value="Aldo/ket_reductase_CS"/>
</dbReference>
<protein>
    <submittedName>
        <fullName evidence="3">Putative oxidoreductase</fullName>
    </submittedName>
</protein>
<dbReference type="Proteomes" id="UP000315522">
    <property type="component" value="Unassembled WGS sequence"/>
</dbReference>
<dbReference type="PROSITE" id="PS00063">
    <property type="entry name" value="ALDOKETO_REDUCTASE_3"/>
    <property type="match status" value="1"/>
</dbReference>
<keyword evidence="1" id="KW-0560">Oxidoreductase</keyword>
<keyword evidence="4" id="KW-1185">Reference proteome</keyword>
<comment type="caution">
    <text evidence="3">The sequence shown here is derived from an EMBL/GenBank/DDBJ whole genome shotgun (WGS) entry which is preliminary data.</text>
</comment>
<evidence type="ECO:0000256" key="1">
    <source>
        <dbReference type="ARBA" id="ARBA00023002"/>
    </source>
</evidence>
<sequence>MAPLTINSVIRMNPEKECEDVVLQAFKAGYHHVDSAIVYKNEAPCGSAIQKSEFFREGIFFTSKIPTRTLSYDNTNNYGVHHLDELETHIKELEEERGKGKGGIISVGQWELHPWLPRPDIVGWCQKRGVVIEAYSPLVRGERLEDKLLQPLVKKYGKTAAQILVRWSLQRGFVPLPKSVTPSRIVENTDVYDFELTAEDMKSLETDEYSPCCWDPTKATLQD</sequence>
<dbReference type="InterPro" id="IPR020471">
    <property type="entry name" value="AKR"/>
</dbReference>
<dbReference type="GO" id="GO:0016491">
    <property type="term" value="F:oxidoreductase activity"/>
    <property type="evidence" value="ECO:0007669"/>
    <property type="project" value="UniProtKB-KW"/>
</dbReference>